<keyword evidence="2" id="KW-0677">Repeat</keyword>
<dbReference type="InterPro" id="IPR057027">
    <property type="entry name" value="TPR_mt"/>
</dbReference>
<gene>
    <name evidence="6" type="ORF">WJX74_006635</name>
</gene>
<name>A0AAW1S521_9CHLO</name>
<evidence type="ECO:0000256" key="2">
    <source>
        <dbReference type="ARBA" id="ARBA00022737"/>
    </source>
</evidence>
<feature type="compositionally biased region" description="Polar residues" evidence="4">
    <location>
        <begin position="914"/>
        <end position="925"/>
    </location>
</feature>
<feature type="repeat" description="PPR" evidence="3">
    <location>
        <begin position="462"/>
        <end position="496"/>
    </location>
</feature>
<evidence type="ECO:0000256" key="4">
    <source>
        <dbReference type="SAM" id="MobiDB-lite"/>
    </source>
</evidence>
<comment type="caution">
    <text evidence="6">The sequence shown here is derived from an EMBL/GenBank/DDBJ whole genome shotgun (WGS) entry which is preliminary data.</text>
</comment>
<dbReference type="Pfam" id="PF13041">
    <property type="entry name" value="PPR_2"/>
    <property type="match status" value="1"/>
</dbReference>
<dbReference type="InterPro" id="IPR002885">
    <property type="entry name" value="PPR_rpt"/>
</dbReference>
<dbReference type="PANTHER" id="PTHR47447:SF28">
    <property type="entry name" value="PENTACOTRIPEPTIDE-REPEAT REGION OF PRORP DOMAIN-CONTAINING PROTEIN"/>
    <property type="match status" value="1"/>
</dbReference>
<feature type="region of interest" description="Disordered" evidence="4">
    <location>
        <begin position="731"/>
        <end position="822"/>
    </location>
</feature>
<dbReference type="NCBIfam" id="TIGR00756">
    <property type="entry name" value="PPR"/>
    <property type="match status" value="3"/>
</dbReference>
<keyword evidence="7" id="KW-1185">Reference proteome</keyword>
<feature type="compositionally biased region" description="Low complexity" evidence="4">
    <location>
        <begin position="812"/>
        <end position="822"/>
    </location>
</feature>
<evidence type="ECO:0000313" key="6">
    <source>
        <dbReference type="EMBL" id="KAK9841485.1"/>
    </source>
</evidence>
<evidence type="ECO:0000313" key="7">
    <source>
        <dbReference type="Proteomes" id="UP001438707"/>
    </source>
</evidence>
<feature type="region of interest" description="Disordered" evidence="4">
    <location>
        <begin position="842"/>
        <end position="932"/>
    </location>
</feature>
<dbReference type="AlphaFoldDB" id="A0AAW1S521"/>
<dbReference type="Pfam" id="PF23276">
    <property type="entry name" value="TPR_24"/>
    <property type="match status" value="1"/>
</dbReference>
<sequence length="1086" mass="118452">MQVCVEQDNLDLALAFLNILPPDPILLNTLLKVCIDRGDKTMLAAVLQIGRTSAWASTGNNPLICSALITIAGLLHDKGAILQISRPFAGTGHECIVFAAAFNSLNRCKASQEALGLYHGMCHWRRKPNQSVFNAVLRLAAQLKPYQLPLLDIYTQMKDLNVEPNEWTFSAVFHAATSQQLLDSTWLFEVWHDSQSTGIRANAAILSHLFFALAPCKLTHQQHDEAWQIFLDYRKDQRVNPRLATATLTFCRNQADGAGVMRIWKFMQEDGVPLTAHVLSALLAACSIECNEELAELALKVKKQLLAVPCRLRLQHAGERRYVANSLLQAFIDLDKPQHAGETTEWIFSMMLQDTVTYNILISYHAQAGRLEHVFELYNQMQSWGLQLSSRTFTGLMTACATAKHLAAAEGILRLMEKVGQAPAVQTYTALINACVNQGSPAALQRAFQVLDIMKARGQPPNALTYGCLLLACQHQGNIDGALNLYKQACSEGVIPDDNCHNILIGSCAQAGRVDDALSLIKKVARQHGTMQERTLNSVIRALAASHVDRALRVLSLLKTLGLQATRHTTLVLVSACAKASRSVESAAMYWGLKDRGGEDGKAAGSNLIISLCKAQQPDEALRVYWSMLNYTLPSEVAARRLSAPPLWVEPMAEPYPSANSVPLPEAAMSRHPVINDLSMPCASMISSDQDTADGSTELPATQAAFIAVLAQKHSNVAASDLFSSVSAPEQSLSVPAPHENDDLHGQLLQNSPSHPSGLPASLATADMHGAAHSHAAAHPSGPYQNNNDIDVMSADQSEDVRDLPSGADAVSSQQTQQLPTSSIHATAMAAGVNGVLRGTPPVRPAANLPAPGSLNDKLQRPPKRFPALGHTPVKEPAQSTNPFWHHHNRPQPVAARDGRSFLPASEEGEARQNDNMQTRPGLQSRQKRQGQLGAEAGPLIPQPAAFAALVSALACRGRLEEALQVFWQLQHDTAGLASTTLGTGRTMWQSLIEVACRRWRIDTALEVFDLWKVAAEDVIRDARQQGALIKLPRLSAVTLAFLEACCRDDTDFLWRVYDVCAVMRQQKEQRDQAALAHPPKLSHHF</sequence>
<organism evidence="6 7">
    <name type="scientific">Apatococcus lobatus</name>
    <dbReference type="NCBI Taxonomy" id="904363"/>
    <lineage>
        <taxon>Eukaryota</taxon>
        <taxon>Viridiplantae</taxon>
        <taxon>Chlorophyta</taxon>
        <taxon>core chlorophytes</taxon>
        <taxon>Trebouxiophyceae</taxon>
        <taxon>Chlorellales</taxon>
        <taxon>Chlorellaceae</taxon>
        <taxon>Apatococcus</taxon>
    </lineage>
</organism>
<feature type="repeat" description="PPR" evidence="3">
    <location>
        <begin position="424"/>
        <end position="461"/>
    </location>
</feature>
<feature type="domain" description="Pentatricopeptide repeat-containing protein-mitochondrial" evidence="5">
    <location>
        <begin position="500"/>
        <end position="627"/>
    </location>
</feature>
<evidence type="ECO:0000256" key="1">
    <source>
        <dbReference type="ARBA" id="ARBA00007626"/>
    </source>
</evidence>
<feature type="repeat" description="PPR" evidence="3">
    <location>
        <begin position="354"/>
        <end position="388"/>
    </location>
</feature>
<accession>A0AAW1S521</accession>
<dbReference type="PANTHER" id="PTHR47447">
    <property type="entry name" value="OS03G0856100 PROTEIN"/>
    <property type="match status" value="1"/>
</dbReference>
<evidence type="ECO:0000256" key="3">
    <source>
        <dbReference type="PROSITE-ProRule" id="PRU00708"/>
    </source>
</evidence>
<dbReference type="Pfam" id="PF01535">
    <property type="entry name" value="PPR"/>
    <property type="match status" value="2"/>
</dbReference>
<protein>
    <recommendedName>
        <fullName evidence="5">Pentatricopeptide repeat-containing protein-mitochondrial domain-containing protein</fullName>
    </recommendedName>
</protein>
<proteinExistence type="inferred from homology"/>
<comment type="similarity">
    <text evidence="1">Belongs to the PPR family. P subfamily.</text>
</comment>
<dbReference type="InterPro" id="IPR011990">
    <property type="entry name" value="TPR-like_helical_dom_sf"/>
</dbReference>
<evidence type="ECO:0000259" key="5">
    <source>
        <dbReference type="Pfam" id="PF23276"/>
    </source>
</evidence>
<dbReference type="Gene3D" id="1.25.40.10">
    <property type="entry name" value="Tetratricopeptide repeat domain"/>
    <property type="match status" value="6"/>
</dbReference>
<dbReference type="PROSITE" id="PS51375">
    <property type="entry name" value="PPR"/>
    <property type="match status" value="3"/>
</dbReference>
<feature type="compositionally biased region" description="Low complexity" evidence="4">
    <location>
        <begin position="769"/>
        <end position="783"/>
    </location>
</feature>
<dbReference type="Proteomes" id="UP001438707">
    <property type="component" value="Unassembled WGS sequence"/>
</dbReference>
<reference evidence="6 7" key="1">
    <citation type="journal article" date="2024" name="Nat. Commun.">
        <title>Phylogenomics reveals the evolutionary origins of lichenization in chlorophyte algae.</title>
        <authorList>
            <person name="Puginier C."/>
            <person name="Libourel C."/>
            <person name="Otte J."/>
            <person name="Skaloud P."/>
            <person name="Haon M."/>
            <person name="Grisel S."/>
            <person name="Petersen M."/>
            <person name="Berrin J.G."/>
            <person name="Delaux P.M."/>
            <person name="Dal Grande F."/>
            <person name="Keller J."/>
        </authorList>
    </citation>
    <scope>NUCLEOTIDE SEQUENCE [LARGE SCALE GENOMIC DNA]</scope>
    <source>
        <strain evidence="6 7">SAG 2145</strain>
    </source>
</reference>
<dbReference type="EMBL" id="JALJOS010000003">
    <property type="protein sequence ID" value="KAK9841485.1"/>
    <property type="molecule type" value="Genomic_DNA"/>
</dbReference>